<feature type="region of interest" description="Disordered" evidence="1">
    <location>
        <begin position="1"/>
        <end position="62"/>
    </location>
</feature>
<evidence type="ECO:0000313" key="2">
    <source>
        <dbReference type="EMBL" id="CAD7278702.1"/>
    </source>
</evidence>
<evidence type="ECO:0000313" key="3">
    <source>
        <dbReference type="Proteomes" id="UP000678499"/>
    </source>
</evidence>
<reference evidence="2" key="1">
    <citation type="submission" date="2020-11" db="EMBL/GenBank/DDBJ databases">
        <authorList>
            <person name="Tran Van P."/>
        </authorList>
    </citation>
    <scope>NUCLEOTIDE SEQUENCE</scope>
</reference>
<feature type="compositionally biased region" description="Basic and acidic residues" evidence="1">
    <location>
        <begin position="1"/>
        <end position="39"/>
    </location>
</feature>
<sequence length="62" mass="7183">MDAKFIGKDSQKGEQDQSSETHDAKTCTDQKHDHHEEASTHQQQAHKHTEQKDEEHHGKHDD</sequence>
<evidence type="ECO:0000256" key="1">
    <source>
        <dbReference type="SAM" id="MobiDB-lite"/>
    </source>
</evidence>
<dbReference type="Proteomes" id="UP000678499">
    <property type="component" value="Unassembled WGS sequence"/>
</dbReference>
<proteinExistence type="predicted"/>
<name>A0A7R9BNN2_9CRUS</name>
<protein>
    <submittedName>
        <fullName evidence="2">Uncharacterized protein</fullName>
    </submittedName>
</protein>
<dbReference type="EMBL" id="CAJPEX010001321">
    <property type="protein sequence ID" value="CAG0918854.1"/>
    <property type="molecule type" value="Genomic_DNA"/>
</dbReference>
<dbReference type="AlphaFoldDB" id="A0A7R9BNN2"/>
<gene>
    <name evidence="2" type="ORF">NMOB1V02_LOCUS6399</name>
</gene>
<dbReference type="EMBL" id="OA883358">
    <property type="protein sequence ID" value="CAD7278702.1"/>
    <property type="molecule type" value="Genomic_DNA"/>
</dbReference>
<keyword evidence="3" id="KW-1185">Reference proteome</keyword>
<feature type="compositionally biased region" description="Basic and acidic residues" evidence="1">
    <location>
        <begin position="47"/>
        <end position="62"/>
    </location>
</feature>
<accession>A0A7R9BNN2</accession>
<organism evidence="2">
    <name type="scientific">Notodromas monacha</name>
    <dbReference type="NCBI Taxonomy" id="399045"/>
    <lineage>
        <taxon>Eukaryota</taxon>
        <taxon>Metazoa</taxon>
        <taxon>Ecdysozoa</taxon>
        <taxon>Arthropoda</taxon>
        <taxon>Crustacea</taxon>
        <taxon>Oligostraca</taxon>
        <taxon>Ostracoda</taxon>
        <taxon>Podocopa</taxon>
        <taxon>Podocopida</taxon>
        <taxon>Cypridocopina</taxon>
        <taxon>Cypridoidea</taxon>
        <taxon>Cyprididae</taxon>
        <taxon>Notodromas</taxon>
    </lineage>
</organism>